<evidence type="ECO:0000256" key="1">
    <source>
        <dbReference type="ARBA" id="ARBA00022649"/>
    </source>
</evidence>
<dbReference type="GO" id="GO:0000287">
    <property type="term" value="F:magnesium ion binding"/>
    <property type="evidence" value="ECO:0007669"/>
    <property type="project" value="UniProtKB-UniRule"/>
</dbReference>
<dbReference type="HAMAP" id="MF_00265">
    <property type="entry name" value="VapC_Nob1"/>
    <property type="match status" value="1"/>
</dbReference>
<dbReference type="InterPro" id="IPR044153">
    <property type="entry name" value="PIN_Pae0151-like"/>
</dbReference>
<dbReference type="RefSeq" id="WP_091529148.1">
    <property type="nucleotide sequence ID" value="NZ_LT629772.1"/>
</dbReference>
<dbReference type="Proteomes" id="UP000199103">
    <property type="component" value="Chromosome I"/>
</dbReference>
<keyword evidence="2 6" id="KW-0540">Nuclease</keyword>
<protein>
    <recommendedName>
        <fullName evidence="6">Ribonuclease VapC</fullName>
        <shortName evidence="6">RNase VapC</shortName>
        <ecNumber evidence="6">3.1.-.-</ecNumber>
    </recommendedName>
    <alternativeName>
        <fullName evidence="6">Toxin VapC</fullName>
    </alternativeName>
</protein>
<feature type="binding site" evidence="6">
    <location>
        <position position="5"/>
    </location>
    <ligand>
        <name>Mg(2+)</name>
        <dbReference type="ChEBI" id="CHEBI:18420"/>
    </ligand>
</feature>
<evidence type="ECO:0000313" key="8">
    <source>
        <dbReference type="EMBL" id="SDT33953.1"/>
    </source>
</evidence>
<dbReference type="SUPFAM" id="SSF88723">
    <property type="entry name" value="PIN domain-like"/>
    <property type="match status" value="1"/>
</dbReference>
<dbReference type="InterPro" id="IPR051619">
    <property type="entry name" value="TypeII_TA_RNase_PINc/VapC"/>
</dbReference>
<dbReference type="Gene3D" id="3.40.50.1010">
    <property type="entry name" value="5'-nuclease"/>
    <property type="match status" value="1"/>
</dbReference>
<dbReference type="EMBL" id="LT629772">
    <property type="protein sequence ID" value="SDT33953.1"/>
    <property type="molecule type" value="Genomic_DNA"/>
</dbReference>
<keyword evidence="4 6" id="KW-0378">Hydrolase</keyword>
<dbReference type="GO" id="GO:0090729">
    <property type="term" value="F:toxin activity"/>
    <property type="evidence" value="ECO:0007669"/>
    <property type="project" value="UniProtKB-KW"/>
</dbReference>
<evidence type="ECO:0000256" key="2">
    <source>
        <dbReference type="ARBA" id="ARBA00022722"/>
    </source>
</evidence>
<dbReference type="PANTHER" id="PTHR35901">
    <property type="entry name" value="RIBONUCLEASE VAPC3"/>
    <property type="match status" value="1"/>
</dbReference>
<reference evidence="8 9" key="1">
    <citation type="submission" date="2016-10" db="EMBL/GenBank/DDBJ databases">
        <authorList>
            <person name="de Groot N.N."/>
        </authorList>
    </citation>
    <scope>NUCLEOTIDE SEQUENCE [LARGE SCALE GENOMIC DNA]</scope>
    <source>
        <strain evidence="8 9">DSM 21800</strain>
    </source>
</reference>
<comment type="function">
    <text evidence="6">Toxic component of a toxin-antitoxin (TA) system. An RNase.</text>
</comment>
<dbReference type="InterPro" id="IPR029060">
    <property type="entry name" value="PIN-like_dom_sf"/>
</dbReference>
<dbReference type="EC" id="3.1.-.-" evidence="6"/>
<evidence type="ECO:0000256" key="4">
    <source>
        <dbReference type="ARBA" id="ARBA00022801"/>
    </source>
</evidence>
<keyword evidence="3 6" id="KW-0479">Metal-binding</keyword>
<gene>
    <name evidence="6" type="primary">vapC</name>
    <name evidence="8" type="ORF">SAMN04489812_5269</name>
</gene>
<accession>A0A1H1ZJX2</accession>
<dbReference type="CDD" id="cd09873">
    <property type="entry name" value="PIN_Pae0151-like"/>
    <property type="match status" value="1"/>
</dbReference>
<keyword evidence="6" id="KW-0800">Toxin</keyword>
<evidence type="ECO:0000256" key="5">
    <source>
        <dbReference type="ARBA" id="ARBA00022842"/>
    </source>
</evidence>
<keyword evidence="5 6" id="KW-0460">Magnesium</keyword>
<proteinExistence type="inferred from homology"/>
<dbReference type="GO" id="GO:0016787">
    <property type="term" value="F:hydrolase activity"/>
    <property type="evidence" value="ECO:0007669"/>
    <property type="project" value="UniProtKB-KW"/>
</dbReference>
<evidence type="ECO:0000256" key="3">
    <source>
        <dbReference type="ARBA" id="ARBA00022723"/>
    </source>
</evidence>
<keyword evidence="1 6" id="KW-1277">Toxin-antitoxin system</keyword>
<dbReference type="PANTHER" id="PTHR35901:SF1">
    <property type="entry name" value="EXONUCLEASE VAPC9"/>
    <property type="match status" value="1"/>
</dbReference>
<keyword evidence="9" id="KW-1185">Reference proteome</keyword>
<dbReference type="Pfam" id="PF01850">
    <property type="entry name" value="PIN"/>
    <property type="match status" value="1"/>
</dbReference>
<name>A0A1H1ZJX2_9ACTN</name>
<sequence length="130" mass="14064">MIVVDASAMVEALIGKDPDDGLLEALEGDLAAPHVLDVEVLSAIRILTLGRKLNASSAHQAISDHFAFSILRQEIEPLAERIWDLRHQFTSYDASYIALAEGLRAPLVTCDAKLATNGHSADVTVFPRSD</sequence>
<dbReference type="InterPro" id="IPR022907">
    <property type="entry name" value="VapC_family"/>
</dbReference>
<comment type="similarity">
    <text evidence="6">Belongs to the PINc/VapC protein family.</text>
</comment>
<feature type="binding site" evidence="6">
    <location>
        <position position="93"/>
    </location>
    <ligand>
        <name>Mg(2+)</name>
        <dbReference type="ChEBI" id="CHEBI:18420"/>
    </ligand>
</feature>
<dbReference type="OrthoDB" id="4377304at2"/>
<feature type="domain" description="PIN" evidence="7">
    <location>
        <begin position="2"/>
        <end position="115"/>
    </location>
</feature>
<evidence type="ECO:0000313" key="9">
    <source>
        <dbReference type="Proteomes" id="UP000199103"/>
    </source>
</evidence>
<comment type="cofactor">
    <cofactor evidence="6">
        <name>Mg(2+)</name>
        <dbReference type="ChEBI" id="CHEBI:18420"/>
    </cofactor>
</comment>
<evidence type="ECO:0000256" key="6">
    <source>
        <dbReference type="HAMAP-Rule" id="MF_00265"/>
    </source>
</evidence>
<dbReference type="InterPro" id="IPR002716">
    <property type="entry name" value="PIN_dom"/>
</dbReference>
<evidence type="ECO:0000259" key="7">
    <source>
        <dbReference type="Pfam" id="PF01850"/>
    </source>
</evidence>
<dbReference type="AlphaFoldDB" id="A0A1H1ZJX2"/>
<dbReference type="GO" id="GO:0004540">
    <property type="term" value="F:RNA nuclease activity"/>
    <property type="evidence" value="ECO:0007669"/>
    <property type="project" value="InterPro"/>
</dbReference>
<dbReference type="STRING" id="630515.SAMN04489812_5269"/>
<organism evidence="8 9">
    <name type="scientific">Microlunatus soli</name>
    <dbReference type="NCBI Taxonomy" id="630515"/>
    <lineage>
        <taxon>Bacteria</taxon>
        <taxon>Bacillati</taxon>
        <taxon>Actinomycetota</taxon>
        <taxon>Actinomycetes</taxon>
        <taxon>Propionibacteriales</taxon>
        <taxon>Propionibacteriaceae</taxon>
        <taxon>Microlunatus</taxon>
    </lineage>
</organism>